<keyword evidence="3" id="KW-1185">Reference proteome</keyword>
<dbReference type="Proteomes" id="UP000324639">
    <property type="component" value="Chromosome Bgt_-06"/>
</dbReference>
<evidence type="ECO:0000313" key="2">
    <source>
        <dbReference type="EMBL" id="VDB88322.1"/>
    </source>
</evidence>
<sequence>MTKFFKISDNIQCTLLNKIGCSPRVSYLTLKYHNREYEQRDPSCSPAREGQQPEPQSRLFRPGTSSVYPSVPRDEKPPVFQDFRHDPYTDLPPCNEPNKKLEPSAVINNSKHWNKEIKSRGLMLCWLN</sequence>
<organism evidence="2 3">
    <name type="scientific">Blumeria graminis f. sp. tritici</name>
    <dbReference type="NCBI Taxonomy" id="62690"/>
    <lineage>
        <taxon>Eukaryota</taxon>
        <taxon>Fungi</taxon>
        <taxon>Dikarya</taxon>
        <taxon>Ascomycota</taxon>
        <taxon>Pezizomycotina</taxon>
        <taxon>Leotiomycetes</taxon>
        <taxon>Erysiphales</taxon>
        <taxon>Erysiphaceae</taxon>
        <taxon>Blumeria</taxon>
    </lineage>
</organism>
<proteinExistence type="predicted"/>
<gene>
    <name evidence="2" type="ORF">BGT96224V316_LOCUS4515</name>
</gene>
<evidence type="ECO:0000313" key="3">
    <source>
        <dbReference type="Proteomes" id="UP000324639"/>
    </source>
</evidence>
<feature type="compositionally biased region" description="Basic and acidic residues" evidence="1">
    <location>
        <begin position="72"/>
        <end position="88"/>
    </location>
</feature>
<dbReference type="EMBL" id="LR026989">
    <property type="protein sequence ID" value="VDB88322.1"/>
    <property type="molecule type" value="Genomic_DNA"/>
</dbReference>
<reference evidence="2 3" key="1">
    <citation type="submission" date="2018-08" db="EMBL/GenBank/DDBJ databases">
        <authorList>
            <person name="Muller C M."/>
        </authorList>
    </citation>
    <scope>NUCLEOTIDE SEQUENCE [LARGE SCALE GENOMIC DNA]</scope>
</reference>
<dbReference type="AlphaFoldDB" id="A0A9X9QDF4"/>
<name>A0A9X9QDF4_BLUGR</name>
<evidence type="ECO:0000256" key="1">
    <source>
        <dbReference type="SAM" id="MobiDB-lite"/>
    </source>
</evidence>
<accession>A0A9X9QDF4</accession>
<protein>
    <submittedName>
        <fullName evidence="2">Bgt-50415</fullName>
    </submittedName>
</protein>
<feature type="region of interest" description="Disordered" evidence="1">
    <location>
        <begin position="39"/>
        <end position="102"/>
    </location>
</feature>